<keyword evidence="3" id="KW-1185">Reference proteome</keyword>
<organism evidence="2 3">
    <name type="scientific">Marichromatium bheemlicum</name>
    <dbReference type="NCBI Taxonomy" id="365339"/>
    <lineage>
        <taxon>Bacteria</taxon>
        <taxon>Pseudomonadati</taxon>
        <taxon>Pseudomonadota</taxon>
        <taxon>Gammaproteobacteria</taxon>
        <taxon>Chromatiales</taxon>
        <taxon>Chromatiaceae</taxon>
        <taxon>Marichromatium</taxon>
    </lineage>
</organism>
<protein>
    <submittedName>
        <fullName evidence="2">Uncharacterized protein</fullName>
    </submittedName>
</protein>
<evidence type="ECO:0000313" key="2">
    <source>
        <dbReference type="EMBL" id="NKN32050.1"/>
    </source>
</evidence>
<accession>A0ABX1I6M4</accession>
<feature type="transmembrane region" description="Helical" evidence="1">
    <location>
        <begin position="161"/>
        <end position="181"/>
    </location>
</feature>
<dbReference type="Proteomes" id="UP000740754">
    <property type="component" value="Unassembled WGS sequence"/>
</dbReference>
<dbReference type="EMBL" id="JAAXKX010000002">
    <property type="protein sequence ID" value="NKN32050.1"/>
    <property type="molecule type" value="Genomic_DNA"/>
</dbReference>
<keyword evidence="1" id="KW-1133">Transmembrane helix</keyword>
<comment type="caution">
    <text evidence="2">The sequence shown here is derived from an EMBL/GenBank/DDBJ whole genome shotgun (WGS) entry which is preliminary data.</text>
</comment>
<feature type="transmembrane region" description="Helical" evidence="1">
    <location>
        <begin position="39"/>
        <end position="65"/>
    </location>
</feature>
<sequence length="232" mass="25488">MYDFSLALALYNLLPVLVTGLGLWWLLGYLRDRAAPAQAMARLGALLVFAAGVAKASWKLLVVALGVDLDWLANALFPLLGPGFTLLAVALWSSARAPLRRPWRLVLGTVAVITGIALVRVELLGIERGWLLPLLLLAVSAKLGVSALLLNAALRLRRWGVVVLFTLELMVMLALPSLAMTDPKPASLHWTEQSLTLFGMACFALGVRGLWRATWRATIRARQDRLRQRARH</sequence>
<reference evidence="2 3" key="1">
    <citation type="submission" date="2020-04" db="EMBL/GenBank/DDBJ databases">
        <title>Draft Whole-Genome sequence of Marichromatium bheemlicum DSM 18632, type strain.</title>
        <authorList>
            <person name="Kyndt J.A."/>
            <person name="Meyer T.E."/>
        </authorList>
    </citation>
    <scope>NUCLEOTIDE SEQUENCE [LARGE SCALE GENOMIC DNA]</scope>
    <source>
        <strain evidence="2 3">DSM 18632</strain>
    </source>
</reference>
<feature type="transmembrane region" description="Helical" evidence="1">
    <location>
        <begin position="193"/>
        <end position="211"/>
    </location>
</feature>
<keyword evidence="1" id="KW-0812">Transmembrane</keyword>
<feature type="transmembrane region" description="Helical" evidence="1">
    <location>
        <begin position="105"/>
        <end position="124"/>
    </location>
</feature>
<evidence type="ECO:0000313" key="3">
    <source>
        <dbReference type="Proteomes" id="UP000740754"/>
    </source>
</evidence>
<dbReference type="RefSeq" id="WP_168666184.1">
    <property type="nucleotide sequence ID" value="NZ_JAAXKX010000002.1"/>
</dbReference>
<feature type="transmembrane region" description="Helical" evidence="1">
    <location>
        <begin position="71"/>
        <end position="93"/>
    </location>
</feature>
<proteinExistence type="predicted"/>
<feature type="transmembrane region" description="Helical" evidence="1">
    <location>
        <begin position="130"/>
        <end position="154"/>
    </location>
</feature>
<keyword evidence="1" id="KW-0472">Membrane</keyword>
<name>A0ABX1I6M4_9GAMM</name>
<gene>
    <name evidence="2" type="ORF">HF203_02270</name>
</gene>
<evidence type="ECO:0000256" key="1">
    <source>
        <dbReference type="SAM" id="Phobius"/>
    </source>
</evidence>
<feature type="transmembrane region" description="Helical" evidence="1">
    <location>
        <begin position="6"/>
        <end position="27"/>
    </location>
</feature>